<evidence type="ECO:0000313" key="2">
    <source>
        <dbReference type="Proteomes" id="UP000062788"/>
    </source>
</evidence>
<accession>A0A103E7Z6</accession>
<dbReference type="PANTHER" id="PTHR40045:SF1">
    <property type="entry name" value="YQCI_YCGG FAMILY PROTEIN"/>
    <property type="match status" value="1"/>
</dbReference>
<dbReference type="EMBL" id="LOWA01000008">
    <property type="protein sequence ID" value="KVE30013.1"/>
    <property type="molecule type" value="Genomic_DNA"/>
</dbReference>
<reference evidence="1 2" key="1">
    <citation type="submission" date="2015-11" db="EMBL/GenBank/DDBJ databases">
        <title>Expanding the genomic diversity of Burkholderia species for the development of highly accurate diagnostics.</title>
        <authorList>
            <person name="Sahl J."/>
            <person name="Keim P."/>
            <person name="Wagner D."/>
        </authorList>
    </citation>
    <scope>NUCLEOTIDE SEQUENCE [LARGE SCALE GENOMIC DNA]</scope>
    <source>
        <strain evidence="1 2">TSV85</strain>
    </source>
</reference>
<proteinExistence type="predicted"/>
<dbReference type="AlphaFoldDB" id="A0A103E7Z6"/>
<sequence length="254" mass="29435">MQHASVNRDTAPVLLELSDLRAHTPSWATQGIAEFEYELGKEKSDFPCTFGIQNYKEKSLRFTFVEDDSPNNLDHMAKALYEYTKNARNFGTSSSSLVCVFRPLVDKTVADYERWFWSILQQLHDRDTEPWPREYSENPEHETWAFCFAGEGHFVVCNTPEHHLRRSRHNPNPMITFTPRWSFKGIEGNTKPGIAVRELIRKRVMLYDKVPPSDKFSAYGQGLDWVQYFLPEGSDTSSLSKCPFSIKSEKTNHE</sequence>
<dbReference type="OrthoDB" id="112290at2"/>
<dbReference type="Pfam" id="PF08892">
    <property type="entry name" value="YqcI_YcgG"/>
    <property type="match status" value="1"/>
</dbReference>
<evidence type="ECO:0008006" key="3">
    <source>
        <dbReference type="Google" id="ProtNLM"/>
    </source>
</evidence>
<name>A0A103E7Z6_9BURK</name>
<keyword evidence="2" id="KW-1185">Reference proteome</keyword>
<dbReference type="PANTHER" id="PTHR40045">
    <property type="entry name" value="YCGG FAMILY PROTEIN"/>
    <property type="match status" value="1"/>
</dbReference>
<organism evidence="1 2">
    <name type="scientific">Burkholderia singularis</name>
    <dbReference type="NCBI Taxonomy" id="1503053"/>
    <lineage>
        <taxon>Bacteria</taxon>
        <taxon>Pseudomonadati</taxon>
        <taxon>Pseudomonadota</taxon>
        <taxon>Betaproteobacteria</taxon>
        <taxon>Burkholderiales</taxon>
        <taxon>Burkholderiaceae</taxon>
        <taxon>Burkholderia</taxon>
        <taxon>pseudomallei group</taxon>
    </lineage>
</organism>
<evidence type="ECO:0000313" key="1">
    <source>
        <dbReference type="EMBL" id="KVE30013.1"/>
    </source>
</evidence>
<dbReference type="InterPro" id="IPR014988">
    <property type="entry name" value="Uncharacterised_YqcI/YcgG"/>
</dbReference>
<protein>
    <recommendedName>
        <fullName evidence="3">YqcI/YcgG family protein</fullName>
    </recommendedName>
</protein>
<comment type="caution">
    <text evidence="1">The sequence shown here is derived from an EMBL/GenBank/DDBJ whole genome shotgun (WGS) entry which is preliminary data.</text>
</comment>
<gene>
    <name evidence="1" type="ORF">WS67_03880</name>
</gene>
<dbReference type="RefSeq" id="WP_059512674.1">
    <property type="nucleotide sequence ID" value="NZ_LOWA01000008.1"/>
</dbReference>
<dbReference type="Proteomes" id="UP000062788">
    <property type="component" value="Unassembled WGS sequence"/>
</dbReference>